<gene>
    <name evidence="1" type="ORF">DPMN_180617</name>
</gene>
<proteinExistence type="predicted"/>
<evidence type="ECO:0000313" key="1">
    <source>
        <dbReference type="EMBL" id="KAH3779138.1"/>
    </source>
</evidence>
<reference evidence="1" key="1">
    <citation type="journal article" date="2019" name="bioRxiv">
        <title>The Genome of the Zebra Mussel, Dreissena polymorpha: A Resource for Invasive Species Research.</title>
        <authorList>
            <person name="McCartney M.A."/>
            <person name="Auch B."/>
            <person name="Kono T."/>
            <person name="Mallez S."/>
            <person name="Zhang Y."/>
            <person name="Obille A."/>
            <person name="Becker A."/>
            <person name="Abrahante J.E."/>
            <person name="Garbe J."/>
            <person name="Badalamenti J.P."/>
            <person name="Herman A."/>
            <person name="Mangelson H."/>
            <person name="Liachko I."/>
            <person name="Sullivan S."/>
            <person name="Sone E.D."/>
            <person name="Koren S."/>
            <person name="Silverstein K.A.T."/>
            <person name="Beckman K.B."/>
            <person name="Gohl D.M."/>
        </authorList>
    </citation>
    <scope>NUCLEOTIDE SEQUENCE</scope>
    <source>
        <strain evidence="1">Duluth1</strain>
        <tissue evidence="1">Whole animal</tissue>
    </source>
</reference>
<name>A0A9D4EGA5_DREPO</name>
<evidence type="ECO:0000313" key="2">
    <source>
        <dbReference type="Proteomes" id="UP000828390"/>
    </source>
</evidence>
<accession>A0A9D4EGA5</accession>
<organism evidence="1 2">
    <name type="scientific">Dreissena polymorpha</name>
    <name type="common">Zebra mussel</name>
    <name type="synonym">Mytilus polymorpha</name>
    <dbReference type="NCBI Taxonomy" id="45954"/>
    <lineage>
        <taxon>Eukaryota</taxon>
        <taxon>Metazoa</taxon>
        <taxon>Spiralia</taxon>
        <taxon>Lophotrochozoa</taxon>
        <taxon>Mollusca</taxon>
        <taxon>Bivalvia</taxon>
        <taxon>Autobranchia</taxon>
        <taxon>Heteroconchia</taxon>
        <taxon>Euheterodonta</taxon>
        <taxon>Imparidentia</taxon>
        <taxon>Neoheterodontei</taxon>
        <taxon>Myida</taxon>
        <taxon>Dreissenoidea</taxon>
        <taxon>Dreissenidae</taxon>
        <taxon>Dreissena</taxon>
    </lineage>
</organism>
<dbReference type="Proteomes" id="UP000828390">
    <property type="component" value="Unassembled WGS sequence"/>
</dbReference>
<protein>
    <submittedName>
        <fullName evidence="1">Uncharacterized protein</fullName>
    </submittedName>
</protein>
<dbReference type="AlphaFoldDB" id="A0A9D4EGA5"/>
<sequence length="76" mass="8753">MRLPDLAEETLGCQFSLIIFISELAKLLVKMHIRVASDPPGLLSYKLGLHWQVLGLATQERNQYIPLHKFRPYGNY</sequence>
<keyword evidence="2" id="KW-1185">Reference proteome</keyword>
<reference evidence="1" key="2">
    <citation type="submission" date="2020-11" db="EMBL/GenBank/DDBJ databases">
        <authorList>
            <person name="McCartney M.A."/>
            <person name="Auch B."/>
            <person name="Kono T."/>
            <person name="Mallez S."/>
            <person name="Becker A."/>
            <person name="Gohl D.M."/>
            <person name="Silverstein K.A.T."/>
            <person name="Koren S."/>
            <person name="Bechman K.B."/>
            <person name="Herman A."/>
            <person name="Abrahante J.E."/>
            <person name="Garbe J."/>
        </authorList>
    </citation>
    <scope>NUCLEOTIDE SEQUENCE</scope>
    <source>
        <strain evidence="1">Duluth1</strain>
        <tissue evidence="1">Whole animal</tissue>
    </source>
</reference>
<comment type="caution">
    <text evidence="1">The sequence shown here is derived from an EMBL/GenBank/DDBJ whole genome shotgun (WGS) entry which is preliminary data.</text>
</comment>
<dbReference type="EMBL" id="JAIWYP010000009">
    <property type="protein sequence ID" value="KAH3779138.1"/>
    <property type="molecule type" value="Genomic_DNA"/>
</dbReference>